<accession>A0A0K8UH01</accession>
<proteinExistence type="predicted"/>
<dbReference type="EMBL" id="GDHF01026473">
    <property type="protein sequence ID" value="JAI25841.1"/>
    <property type="molecule type" value="Transcribed_RNA"/>
</dbReference>
<reference evidence="1" key="1">
    <citation type="submission" date="2015-06" db="EMBL/GenBank/DDBJ databases">
        <authorList>
            <person name="Hoefler B.C."/>
            <person name="Straight P.D."/>
        </authorList>
    </citation>
    <scope>NUCLEOTIDE SEQUENCE</scope>
</reference>
<organism evidence="1">
    <name type="scientific">Bactrocera latifrons</name>
    <name type="common">Malaysian fruit fly</name>
    <name type="synonym">Chaetodacus latifrons</name>
    <dbReference type="NCBI Taxonomy" id="174628"/>
    <lineage>
        <taxon>Eukaryota</taxon>
        <taxon>Metazoa</taxon>
        <taxon>Ecdysozoa</taxon>
        <taxon>Arthropoda</taxon>
        <taxon>Hexapoda</taxon>
        <taxon>Insecta</taxon>
        <taxon>Pterygota</taxon>
        <taxon>Neoptera</taxon>
        <taxon>Endopterygota</taxon>
        <taxon>Diptera</taxon>
        <taxon>Brachycera</taxon>
        <taxon>Muscomorpha</taxon>
        <taxon>Tephritoidea</taxon>
        <taxon>Tephritidae</taxon>
        <taxon>Bactrocera</taxon>
        <taxon>Bactrocera</taxon>
    </lineage>
</organism>
<dbReference type="AlphaFoldDB" id="A0A0K8UH01"/>
<sequence length="100" mass="11409">MLIFLCMCVYAYLLKTEVRVCVCELQACKRCSMTTAGKDKLIGRRGSDGDDVYLPSLLLFAVVNEHVYFIVALSLNILCKKEAWHCVCLKCCRRILVRNL</sequence>
<evidence type="ECO:0000313" key="1">
    <source>
        <dbReference type="EMBL" id="JAI25841.1"/>
    </source>
</evidence>
<protein>
    <submittedName>
        <fullName evidence="1">Uncharacterized protein</fullName>
    </submittedName>
</protein>
<gene>
    <name evidence="1" type="ORF">c0_g1_i1</name>
</gene>
<name>A0A0K8UH01_BACLA</name>
<feature type="non-terminal residue" evidence="1">
    <location>
        <position position="100"/>
    </location>
</feature>